<dbReference type="PANTHER" id="PTHR45458:SF1">
    <property type="entry name" value="SHORT CHAIN DEHYDROGENASE"/>
    <property type="match status" value="1"/>
</dbReference>
<dbReference type="OrthoDB" id="9785826at2"/>
<accession>W4HFB5</accession>
<dbReference type="eggNOG" id="COG1028">
    <property type="taxonomic scope" value="Bacteria"/>
</dbReference>
<evidence type="ECO:0000256" key="1">
    <source>
        <dbReference type="RuleBase" id="RU000363"/>
    </source>
</evidence>
<dbReference type="PATRIC" id="fig|1317118.6.peg.3851"/>
<dbReference type="GO" id="GO:0016616">
    <property type="term" value="F:oxidoreductase activity, acting on the CH-OH group of donors, NAD or NADP as acceptor"/>
    <property type="evidence" value="ECO:0007669"/>
    <property type="project" value="TreeGrafter"/>
</dbReference>
<gene>
    <name evidence="2" type="ORF">ATO8_18804</name>
</gene>
<dbReference type="InterPro" id="IPR052184">
    <property type="entry name" value="SDR_enzymes"/>
</dbReference>
<dbReference type="RefSeq" id="WP_043846810.1">
    <property type="nucleotide sequence ID" value="NZ_AQQW01000016.1"/>
</dbReference>
<dbReference type="InterPro" id="IPR036291">
    <property type="entry name" value="NAD(P)-bd_dom_sf"/>
</dbReference>
<dbReference type="Proteomes" id="UP000019063">
    <property type="component" value="Unassembled WGS sequence"/>
</dbReference>
<dbReference type="PRINTS" id="PR00080">
    <property type="entry name" value="SDRFAMILY"/>
</dbReference>
<sequence>MRTLVTGANRGIGAALCDTLKDRGHEVLPTARHYDGLVSLDVTDPGSQRDLARRLADETIDTLICNAGVFQDKNDKLEDGFSSETWAKTFEVNVTGVFLTIQSLLPMLRRAEDIGRIAIIGSDLGSSASANGGMYIYRASKAAVLNLGLNLAQDLKKDGIAVGVYHPGWVQTDMGGTGGKLTRSESATGLADRIEALDLDSTGCFEAWDGRAMTV</sequence>
<evidence type="ECO:0000313" key="3">
    <source>
        <dbReference type="Proteomes" id="UP000019063"/>
    </source>
</evidence>
<keyword evidence="3" id="KW-1185">Reference proteome</keyword>
<dbReference type="STRING" id="1379903.ATO8_18804"/>
<reference evidence="2 3" key="1">
    <citation type="journal article" date="2014" name="Antonie Van Leeuwenhoek">
        <title>Roseivivax atlanticus sp. nov., isolated from surface seawater of the Atlantic Ocean.</title>
        <authorList>
            <person name="Li G."/>
            <person name="Lai Q."/>
            <person name="Liu X."/>
            <person name="Sun F."/>
            <person name="Shao Z."/>
        </authorList>
    </citation>
    <scope>NUCLEOTIDE SEQUENCE [LARGE SCALE GENOMIC DNA]</scope>
    <source>
        <strain evidence="2 3">22II-s10s</strain>
    </source>
</reference>
<dbReference type="PRINTS" id="PR00081">
    <property type="entry name" value="GDHRDH"/>
</dbReference>
<protein>
    <submittedName>
        <fullName evidence="2">Oxidoreductase, short-chain dehydrogenase/reductase family protein</fullName>
    </submittedName>
</protein>
<proteinExistence type="inferred from homology"/>
<evidence type="ECO:0000313" key="2">
    <source>
        <dbReference type="EMBL" id="ETW11098.1"/>
    </source>
</evidence>
<dbReference type="Gene3D" id="3.40.50.720">
    <property type="entry name" value="NAD(P)-binding Rossmann-like Domain"/>
    <property type="match status" value="1"/>
</dbReference>
<comment type="similarity">
    <text evidence="1">Belongs to the short-chain dehydrogenases/reductases (SDR) family.</text>
</comment>
<comment type="caution">
    <text evidence="2">The sequence shown here is derived from an EMBL/GenBank/DDBJ whole genome shotgun (WGS) entry which is preliminary data.</text>
</comment>
<name>W4HFB5_9RHOB</name>
<dbReference type="AlphaFoldDB" id="W4HFB5"/>
<dbReference type="Pfam" id="PF00106">
    <property type="entry name" value="adh_short"/>
    <property type="match status" value="1"/>
</dbReference>
<dbReference type="SUPFAM" id="SSF51735">
    <property type="entry name" value="NAD(P)-binding Rossmann-fold domains"/>
    <property type="match status" value="1"/>
</dbReference>
<dbReference type="PANTHER" id="PTHR45458">
    <property type="entry name" value="SHORT-CHAIN DEHYDROGENASE/REDUCTASE SDR"/>
    <property type="match status" value="1"/>
</dbReference>
<dbReference type="EMBL" id="AQQW01000016">
    <property type="protein sequence ID" value="ETW11098.1"/>
    <property type="molecule type" value="Genomic_DNA"/>
</dbReference>
<dbReference type="InterPro" id="IPR002347">
    <property type="entry name" value="SDR_fam"/>
</dbReference>
<organism evidence="2 3">
    <name type="scientific">Roseivivax marinus</name>
    <dbReference type="NCBI Taxonomy" id="1379903"/>
    <lineage>
        <taxon>Bacteria</taxon>
        <taxon>Pseudomonadati</taxon>
        <taxon>Pseudomonadota</taxon>
        <taxon>Alphaproteobacteria</taxon>
        <taxon>Rhodobacterales</taxon>
        <taxon>Roseobacteraceae</taxon>
        <taxon>Roseivivax</taxon>
    </lineage>
</organism>